<evidence type="ECO:0000313" key="3">
    <source>
        <dbReference type="Proteomes" id="UP000828390"/>
    </source>
</evidence>
<keyword evidence="3" id="KW-1185">Reference proteome</keyword>
<protein>
    <submittedName>
        <fullName evidence="2">Uncharacterized protein</fullName>
    </submittedName>
</protein>
<dbReference type="AlphaFoldDB" id="A0A9D4RDD8"/>
<evidence type="ECO:0000313" key="2">
    <source>
        <dbReference type="EMBL" id="KAH3863353.1"/>
    </source>
</evidence>
<sequence length="60" mass="6996">MVRDAIYEKFEALADEFGTDPSMPRHAGRHRHIPNAPGATPSQYWKTNMYLPFMDHLLHE</sequence>
<evidence type="ECO:0000256" key="1">
    <source>
        <dbReference type="SAM" id="MobiDB-lite"/>
    </source>
</evidence>
<reference evidence="2" key="2">
    <citation type="submission" date="2020-11" db="EMBL/GenBank/DDBJ databases">
        <authorList>
            <person name="McCartney M.A."/>
            <person name="Auch B."/>
            <person name="Kono T."/>
            <person name="Mallez S."/>
            <person name="Becker A."/>
            <person name="Gohl D.M."/>
            <person name="Silverstein K.A.T."/>
            <person name="Koren S."/>
            <person name="Bechman K.B."/>
            <person name="Herman A."/>
            <person name="Abrahante J.E."/>
            <person name="Garbe J."/>
        </authorList>
    </citation>
    <scope>NUCLEOTIDE SEQUENCE</scope>
    <source>
        <strain evidence="2">Duluth1</strain>
        <tissue evidence="2">Whole animal</tissue>
    </source>
</reference>
<organism evidence="2 3">
    <name type="scientific">Dreissena polymorpha</name>
    <name type="common">Zebra mussel</name>
    <name type="synonym">Mytilus polymorpha</name>
    <dbReference type="NCBI Taxonomy" id="45954"/>
    <lineage>
        <taxon>Eukaryota</taxon>
        <taxon>Metazoa</taxon>
        <taxon>Spiralia</taxon>
        <taxon>Lophotrochozoa</taxon>
        <taxon>Mollusca</taxon>
        <taxon>Bivalvia</taxon>
        <taxon>Autobranchia</taxon>
        <taxon>Heteroconchia</taxon>
        <taxon>Euheterodonta</taxon>
        <taxon>Imparidentia</taxon>
        <taxon>Neoheterodontei</taxon>
        <taxon>Myida</taxon>
        <taxon>Dreissenoidea</taxon>
        <taxon>Dreissenidae</taxon>
        <taxon>Dreissena</taxon>
    </lineage>
</organism>
<proteinExistence type="predicted"/>
<feature type="region of interest" description="Disordered" evidence="1">
    <location>
        <begin position="18"/>
        <end position="40"/>
    </location>
</feature>
<comment type="caution">
    <text evidence="2">The sequence shown here is derived from an EMBL/GenBank/DDBJ whole genome shotgun (WGS) entry which is preliminary data.</text>
</comment>
<accession>A0A9D4RDD8</accession>
<reference evidence="2" key="1">
    <citation type="journal article" date="2019" name="bioRxiv">
        <title>The Genome of the Zebra Mussel, Dreissena polymorpha: A Resource for Invasive Species Research.</title>
        <authorList>
            <person name="McCartney M.A."/>
            <person name="Auch B."/>
            <person name="Kono T."/>
            <person name="Mallez S."/>
            <person name="Zhang Y."/>
            <person name="Obille A."/>
            <person name="Becker A."/>
            <person name="Abrahante J.E."/>
            <person name="Garbe J."/>
            <person name="Badalamenti J.P."/>
            <person name="Herman A."/>
            <person name="Mangelson H."/>
            <person name="Liachko I."/>
            <person name="Sullivan S."/>
            <person name="Sone E.D."/>
            <person name="Koren S."/>
            <person name="Silverstein K.A.T."/>
            <person name="Beckman K.B."/>
            <person name="Gohl D.M."/>
        </authorList>
    </citation>
    <scope>NUCLEOTIDE SEQUENCE</scope>
    <source>
        <strain evidence="2">Duluth1</strain>
        <tissue evidence="2">Whole animal</tissue>
    </source>
</reference>
<name>A0A9D4RDD8_DREPO</name>
<dbReference type="EMBL" id="JAIWYP010000002">
    <property type="protein sequence ID" value="KAH3863353.1"/>
    <property type="molecule type" value="Genomic_DNA"/>
</dbReference>
<gene>
    <name evidence="2" type="ORF">DPMN_026338</name>
</gene>
<dbReference type="Proteomes" id="UP000828390">
    <property type="component" value="Unassembled WGS sequence"/>
</dbReference>